<evidence type="ECO:0008006" key="3">
    <source>
        <dbReference type="Google" id="ProtNLM"/>
    </source>
</evidence>
<evidence type="ECO:0000313" key="2">
    <source>
        <dbReference type="Proteomes" id="UP000644756"/>
    </source>
</evidence>
<evidence type="ECO:0000313" key="1">
    <source>
        <dbReference type="EMBL" id="GGG14753.1"/>
    </source>
</evidence>
<dbReference type="AlphaFoldDB" id="A0A917FYZ7"/>
<reference evidence="1" key="1">
    <citation type="journal article" date="2014" name="Int. J. Syst. Evol. Microbiol.">
        <title>Complete genome sequence of Corynebacterium casei LMG S-19264T (=DSM 44701T), isolated from a smear-ripened cheese.</title>
        <authorList>
            <consortium name="US DOE Joint Genome Institute (JGI-PGF)"/>
            <person name="Walter F."/>
            <person name="Albersmeier A."/>
            <person name="Kalinowski J."/>
            <person name="Ruckert C."/>
        </authorList>
    </citation>
    <scope>NUCLEOTIDE SEQUENCE</scope>
    <source>
        <strain evidence="1">CGMCC 1.12987</strain>
    </source>
</reference>
<dbReference type="EMBL" id="BMGR01000011">
    <property type="protein sequence ID" value="GGG14753.1"/>
    <property type="molecule type" value="Genomic_DNA"/>
</dbReference>
<proteinExistence type="predicted"/>
<gene>
    <name evidence="1" type="ORF">GCM10010916_34530</name>
</gene>
<organism evidence="1 2">
    <name type="scientific">Paenibacillus abyssi</name>
    <dbReference type="NCBI Taxonomy" id="1340531"/>
    <lineage>
        <taxon>Bacteria</taxon>
        <taxon>Bacillati</taxon>
        <taxon>Bacillota</taxon>
        <taxon>Bacilli</taxon>
        <taxon>Bacillales</taxon>
        <taxon>Paenibacillaceae</taxon>
        <taxon>Paenibacillus</taxon>
    </lineage>
</organism>
<name>A0A917FYZ7_9BACL</name>
<protein>
    <recommendedName>
        <fullName evidence="3">Transposase</fullName>
    </recommendedName>
</protein>
<comment type="caution">
    <text evidence="1">The sequence shown here is derived from an EMBL/GenBank/DDBJ whole genome shotgun (WGS) entry which is preliminary data.</text>
</comment>
<dbReference type="Proteomes" id="UP000644756">
    <property type="component" value="Unassembled WGS sequence"/>
</dbReference>
<reference evidence="1" key="2">
    <citation type="submission" date="2020-09" db="EMBL/GenBank/DDBJ databases">
        <authorList>
            <person name="Sun Q."/>
            <person name="Zhou Y."/>
        </authorList>
    </citation>
    <scope>NUCLEOTIDE SEQUENCE</scope>
    <source>
        <strain evidence="1">CGMCC 1.12987</strain>
    </source>
</reference>
<keyword evidence="2" id="KW-1185">Reference proteome</keyword>
<sequence>MAKAWLNLYAQFTDLSDEDKRQLFEAIKNDVNTEPKKIIGIDEGIRQSRFRNDLACVHCGNLRVKRNGTYRERQRYLCKNCGRSFNDISGTSLCGTHNSLSW</sequence>
<accession>A0A917FYZ7</accession>